<dbReference type="AlphaFoldDB" id="A0A953JA55"/>
<dbReference type="EMBL" id="JAIOIV010000016">
    <property type="protein sequence ID" value="MBZ0154960.1"/>
    <property type="molecule type" value="Genomic_DNA"/>
</dbReference>
<accession>A0A953JA55</accession>
<name>A0A953JA55_9BACT</name>
<protein>
    <submittedName>
        <fullName evidence="1">Uncharacterized protein</fullName>
    </submittedName>
</protein>
<comment type="caution">
    <text evidence="1">The sequence shown here is derived from an EMBL/GenBank/DDBJ whole genome shotgun (WGS) entry which is preliminary data.</text>
</comment>
<proteinExistence type="predicted"/>
<organism evidence="1 2">
    <name type="scientific">Candidatus Nitrobium versatile</name>
    <dbReference type="NCBI Taxonomy" id="2884831"/>
    <lineage>
        <taxon>Bacteria</taxon>
        <taxon>Pseudomonadati</taxon>
        <taxon>Nitrospirota</taxon>
        <taxon>Nitrospiria</taxon>
        <taxon>Nitrospirales</taxon>
        <taxon>Nitrospiraceae</taxon>
        <taxon>Candidatus Nitrobium</taxon>
    </lineage>
</organism>
<evidence type="ECO:0000313" key="1">
    <source>
        <dbReference type="EMBL" id="MBZ0154960.1"/>
    </source>
</evidence>
<dbReference type="Proteomes" id="UP000705867">
    <property type="component" value="Unassembled WGS sequence"/>
</dbReference>
<evidence type="ECO:0000313" key="2">
    <source>
        <dbReference type="Proteomes" id="UP000705867"/>
    </source>
</evidence>
<gene>
    <name evidence="1" type="ORF">K8I29_01945</name>
</gene>
<reference evidence="1" key="1">
    <citation type="journal article" date="2021" name="bioRxiv">
        <title>Unraveling nitrogen, sulfur and carbon metabolic pathways and microbial community transcriptional responses to substrate deprivation and toxicity stresses in a bioreactor mimicking anoxic brackish coastal sediment conditions.</title>
        <authorList>
            <person name="Martins P.D."/>
            <person name="Echeveste M.J."/>
            <person name="Arshad A."/>
            <person name="Kurth J."/>
            <person name="Ouboter H."/>
            <person name="Jetten M.S.M."/>
            <person name="Welte C.U."/>
        </authorList>
    </citation>
    <scope>NUCLEOTIDE SEQUENCE</scope>
    <source>
        <strain evidence="1">MAG_39</strain>
    </source>
</reference>
<sequence>MLLEGNCLSEDHRISKERNLSLRIRDRVCSFLEEYSITSLRDYQRILRAFGACLYFPKRLPLKISGITIPAGEGRLVTVVNGNYVGTRKGIAVWREIAHIPLGHCRGSAVVTFDCPVTDTDYTSFLFAAEMVNALSRGRDRDEYDIPGGFPYRP</sequence>
<reference evidence="1" key="2">
    <citation type="submission" date="2021-08" db="EMBL/GenBank/DDBJ databases">
        <authorList>
            <person name="Dalcin Martins P."/>
        </authorList>
    </citation>
    <scope>NUCLEOTIDE SEQUENCE</scope>
    <source>
        <strain evidence="1">MAG_39</strain>
    </source>
</reference>